<dbReference type="PIRSF" id="PIRSF000451">
    <property type="entry name" value="PKS_III"/>
    <property type="match status" value="1"/>
</dbReference>
<evidence type="ECO:0000259" key="5">
    <source>
        <dbReference type="Pfam" id="PF02797"/>
    </source>
</evidence>
<protein>
    <recommendedName>
        <fullName evidence="8">Chalcone synthase</fullName>
    </recommendedName>
</protein>
<feature type="non-terminal residue" evidence="6">
    <location>
        <position position="403"/>
    </location>
</feature>
<comment type="similarity">
    <text evidence="1 3">Belongs to the thiolase-like superfamily. Chalcone/stilbene synthases family.</text>
</comment>
<evidence type="ECO:0000256" key="2">
    <source>
        <dbReference type="ARBA" id="ARBA00022679"/>
    </source>
</evidence>
<dbReference type="AlphaFoldDB" id="A0A9N8JDK6"/>
<dbReference type="PANTHER" id="PTHR11877">
    <property type="entry name" value="HYDROXYMETHYLGLUTARYL-COA SYNTHASE"/>
    <property type="match status" value="1"/>
</dbReference>
<dbReference type="InterPro" id="IPR012328">
    <property type="entry name" value="Chalcone/stilbene_synt_C"/>
</dbReference>
<dbReference type="GO" id="GO:0016747">
    <property type="term" value="F:acyltransferase activity, transferring groups other than amino-acyl groups"/>
    <property type="evidence" value="ECO:0007669"/>
    <property type="project" value="InterPro"/>
</dbReference>
<sequence>PGIWITGLGTEYPCHIFGPESFETFAERLYGPNKPGVRKLSPVIMHALITISSIQKLLNINRNTGIKTRSAIIDYSLDHAADSMPSSIEDMDHLFRTAGVDMTVKACKKAIEEWSGHPADITHTVAVTCTNQGNPGFDVLVNEKLGLSPSVDRTLLHGVGCAGGLAIMRTAAQLACGATVRNRPARILCFACELCTPNIRYELDAVAKCTGTSQVSIGSVLFSDAAAAFVLCNDLGLRKEDKPLFELLDWTTQLIPGTSKDLQFHAEAKAGYRTVLHRSVPKHAISAVGPMFETLLAALKTQTRNQNLNIRDFDWALHPGGQAIIDGVRQAMGLTEEQLRATREIYRHRGNSSSPTVLAVLDELRSMPTHRNLVVAAAFGPGMTAEMSCIKTCFAQGNHQAKL</sequence>
<dbReference type="SUPFAM" id="SSF53901">
    <property type="entry name" value="Thiolase-like"/>
    <property type="match status" value="2"/>
</dbReference>
<evidence type="ECO:0000256" key="1">
    <source>
        <dbReference type="ARBA" id="ARBA00005531"/>
    </source>
</evidence>
<evidence type="ECO:0008006" key="8">
    <source>
        <dbReference type="Google" id="ProtNLM"/>
    </source>
</evidence>
<proteinExistence type="inferred from homology"/>
<feature type="non-terminal residue" evidence="6">
    <location>
        <position position="1"/>
    </location>
</feature>
<dbReference type="Pfam" id="PF02797">
    <property type="entry name" value="Chal_sti_synt_C"/>
    <property type="match status" value="1"/>
</dbReference>
<keyword evidence="2 3" id="KW-0808">Transferase</keyword>
<organism evidence="6 7">
    <name type="scientific">Aureobasidium mustum</name>
    <dbReference type="NCBI Taxonomy" id="2773714"/>
    <lineage>
        <taxon>Eukaryota</taxon>
        <taxon>Fungi</taxon>
        <taxon>Dikarya</taxon>
        <taxon>Ascomycota</taxon>
        <taxon>Pezizomycotina</taxon>
        <taxon>Dothideomycetes</taxon>
        <taxon>Dothideomycetidae</taxon>
        <taxon>Dothideales</taxon>
        <taxon>Saccotheciaceae</taxon>
        <taxon>Aureobasidium</taxon>
    </lineage>
</organism>
<keyword evidence="3" id="KW-0012">Acyltransferase</keyword>
<dbReference type="EMBL" id="CAIJEO010000002">
    <property type="protein sequence ID" value="CAD0085075.1"/>
    <property type="molecule type" value="Genomic_DNA"/>
</dbReference>
<accession>A0A9N8JDK6</accession>
<evidence type="ECO:0000313" key="7">
    <source>
        <dbReference type="Proteomes" id="UP000714618"/>
    </source>
</evidence>
<gene>
    <name evidence="6" type="ORF">AWRI4233_LOCUS22</name>
</gene>
<dbReference type="InterPro" id="IPR016039">
    <property type="entry name" value="Thiolase-like"/>
</dbReference>
<feature type="domain" description="Chalcone/stilbene synthase N-terminal" evidence="4">
    <location>
        <begin position="80"/>
        <end position="233"/>
    </location>
</feature>
<dbReference type="Gene3D" id="3.40.47.10">
    <property type="match status" value="2"/>
</dbReference>
<feature type="domain" description="Chalcone/stilbene synthase C-terminal" evidence="5">
    <location>
        <begin position="251"/>
        <end position="391"/>
    </location>
</feature>
<dbReference type="InterPro" id="IPR001099">
    <property type="entry name" value="Chalcone/stilbene_synt_N"/>
</dbReference>
<dbReference type="InterPro" id="IPR011141">
    <property type="entry name" value="Polyketide_synthase_type-III"/>
</dbReference>
<dbReference type="Proteomes" id="UP000714618">
    <property type="component" value="Unassembled WGS sequence"/>
</dbReference>
<dbReference type="GO" id="GO:0030639">
    <property type="term" value="P:polyketide biosynthetic process"/>
    <property type="evidence" value="ECO:0007669"/>
    <property type="project" value="TreeGrafter"/>
</dbReference>
<dbReference type="Pfam" id="PF00195">
    <property type="entry name" value="Chal_sti_synt_N"/>
    <property type="match status" value="1"/>
</dbReference>
<evidence type="ECO:0000313" key="6">
    <source>
        <dbReference type="EMBL" id="CAD0085075.1"/>
    </source>
</evidence>
<reference evidence="6" key="1">
    <citation type="submission" date="2020-06" db="EMBL/GenBank/DDBJ databases">
        <authorList>
            <person name="Onetto C."/>
        </authorList>
    </citation>
    <scope>NUCLEOTIDE SEQUENCE</scope>
</reference>
<evidence type="ECO:0000259" key="4">
    <source>
        <dbReference type="Pfam" id="PF00195"/>
    </source>
</evidence>
<dbReference type="OrthoDB" id="329835at2759"/>
<keyword evidence="7" id="KW-1185">Reference proteome</keyword>
<name>A0A9N8JDK6_9PEZI</name>
<evidence type="ECO:0000256" key="3">
    <source>
        <dbReference type="RuleBase" id="RU003633"/>
    </source>
</evidence>
<dbReference type="PANTHER" id="PTHR11877:SF46">
    <property type="entry name" value="TYPE III POLYKETIDE SYNTHASE A"/>
    <property type="match status" value="1"/>
</dbReference>
<comment type="caution">
    <text evidence="6">The sequence shown here is derived from an EMBL/GenBank/DDBJ whole genome shotgun (WGS) entry which is preliminary data.</text>
</comment>